<dbReference type="PANTHER" id="PTHR34391">
    <property type="entry name" value="UPF0658 GOLGI APPARATUS MEMBRANE PROTEIN C1952.10C-RELATED"/>
    <property type="match status" value="1"/>
</dbReference>
<evidence type="ECO:0008006" key="4">
    <source>
        <dbReference type="Google" id="ProtNLM"/>
    </source>
</evidence>
<organism evidence="2 3">
    <name type="scientific">Puccinia striiformis</name>
    <dbReference type="NCBI Taxonomy" id="27350"/>
    <lineage>
        <taxon>Eukaryota</taxon>
        <taxon>Fungi</taxon>
        <taxon>Dikarya</taxon>
        <taxon>Basidiomycota</taxon>
        <taxon>Pucciniomycotina</taxon>
        <taxon>Pucciniomycetes</taxon>
        <taxon>Pucciniales</taxon>
        <taxon>Pucciniaceae</taxon>
        <taxon>Puccinia</taxon>
    </lineage>
</organism>
<dbReference type="InterPro" id="IPR040410">
    <property type="entry name" value="UPF0658_Golgi"/>
</dbReference>
<feature type="transmembrane region" description="Helical" evidence="1">
    <location>
        <begin position="297"/>
        <end position="317"/>
    </location>
</feature>
<dbReference type="VEuPathDB" id="FungiDB:PSTT_04435"/>
<accession>A0A2S4VSH0</accession>
<protein>
    <recommendedName>
        <fullName evidence="4">TRP C-terminal domain-containing protein</fullName>
    </recommendedName>
</protein>
<dbReference type="Proteomes" id="UP000239156">
    <property type="component" value="Unassembled WGS sequence"/>
</dbReference>
<feature type="transmembrane region" description="Helical" evidence="1">
    <location>
        <begin position="217"/>
        <end position="236"/>
    </location>
</feature>
<feature type="transmembrane region" description="Helical" evidence="1">
    <location>
        <begin position="102"/>
        <end position="130"/>
    </location>
</feature>
<feature type="transmembrane region" description="Helical" evidence="1">
    <location>
        <begin position="142"/>
        <end position="160"/>
    </location>
</feature>
<evidence type="ECO:0000313" key="3">
    <source>
        <dbReference type="Proteomes" id="UP000239156"/>
    </source>
</evidence>
<keyword evidence="1" id="KW-0472">Membrane</keyword>
<feature type="non-terminal residue" evidence="2">
    <location>
        <position position="1"/>
    </location>
</feature>
<evidence type="ECO:0000256" key="1">
    <source>
        <dbReference type="SAM" id="Phobius"/>
    </source>
</evidence>
<comment type="caution">
    <text evidence="2">The sequence shown here is derived from an EMBL/GenBank/DDBJ whole genome shotgun (WGS) entry which is preliminary data.</text>
</comment>
<dbReference type="AlphaFoldDB" id="A0A2S4VSH0"/>
<evidence type="ECO:0000313" key="2">
    <source>
        <dbReference type="EMBL" id="POW12473.1"/>
    </source>
</evidence>
<feature type="transmembrane region" description="Helical" evidence="1">
    <location>
        <begin position="323"/>
        <end position="340"/>
    </location>
</feature>
<dbReference type="VEuPathDB" id="FungiDB:PSHT_14817"/>
<reference evidence="2" key="1">
    <citation type="submission" date="2017-12" db="EMBL/GenBank/DDBJ databases">
        <title>Gene loss provides genomic basis for host adaptation in cereal stripe rust fungi.</title>
        <authorList>
            <person name="Xia C."/>
        </authorList>
    </citation>
    <scope>NUCLEOTIDE SEQUENCE [LARGE SCALE GENOMIC DNA]</scope>
    <source>
        <strain evidence="2">93-210</strain>
    </source>
</reference>
<keyword evidence="1" id="KW-0812">Transmembrane</keyword>
<feature type="non-terminal residue" evidence="2">
    <location>
        <position position="453"/>
    </location>
</feature>
<dbReference type="EMBL" id="PKSL01000031">
    <property type="protein sequence ID" value="POW12473.1"/>
    <property type="molecule type" value="Genomic_DNA"/>
</dbReference>
<sequence>LYYPRTALFVTIKLHPRKRLRRPRKSPRASRAGHSYLAKPNREMVAHSLEDDENLMGLAHLHLPTYCLQKNITLHGTSYTLTKRKTMLSTSPQHTQSRLRTFLLIGLLVSQSIGVIGFFTSVFISLGPYVSSDSDRGYQDTLGYLVIFTIATVFEVYIAIDSLVSQNAPQLVALCLFEGSMTGFGAMLPHQIHRALAYDDTISTIPPSLLNSIKWRLYVVPAIIGVATVIMSWLTWHFSQDFGWHAYKKLGANIALRKAMRVKSVFYLLQKFCFFFLVGFCVLIVQMRKQSQGVLQTLDIVFPVLSLIVSGLVQIFTSIAVELELRFFVFIYGIFWLAALKKKTHQSTLSNFPLLFNPPNHQFFVGYEIIEIHPLSEATESQHTLILFSSLTILLLFSKMIVSIFCHMNFNKGLKGAEDSYIIRLFSKKASFETSASHSAKSTHKLQRRAVLD</sequence>
<name>A0A2S4VSH0_9BASI</name>
<gene>
    <name evidence="2" type="ORF">PSTT_04435</name>
</gene>
<keyword evidence="1" id="KW-1133">Transmembrane helix</keyword>
<dbReference type="PANTHER" id="PTHR34391:SF2">
    <property type="entry name" value="TRP C-TERMINAL DOMAIN-CONTAINING PROTEIN"/>
    <property type="match status" value="1"/>
</dbReference>
<feature type="transmembrane region" description="Helical" evidence="1">
    <location>
        <begin position="385"/>
        <end position="405"/>
    </location>
</feature>
<keyword evidence="3" id="KW-1185">Reference proteome</keyword>
<proteinExistence type="predicted"/>
<dbReference type="GO" id="GO:0005794">
    <property type="term" value="C:Golgi apparatus"/>
    <property type="evidence" value="ECO:0007669"/>
    <property type="project" value="TreeGrafter"/>
</dbReference>
<feature type="transmembrane region" description="Helical" evidence="1">
    <location>
        <begin position="265"/>
        <end position="285"/>
    </location>
</feature>